<organism evidence="1 2">
    <name type="scientific">Dorcoceras hygrometricum</name>
    <dbReference type="NCBI Taxonomy" id="472368"/>
    <lineage>
        <taxon>Eukaryota</taxon>
        <taxon>Viridiplantae</taxon>
        <taxon>Streptophyta</taxon>
        <taxon>Embryophyta</taxon>
        <taxon>Tracheophyta</taxon>
        <taxon>Spermatophyta</taxon>
        <taxon>Magnoliopsida</taxon>
        <taxon>eudicotyledons</taxon>
        <taxon>Gunneridae</taxon>
        <taxon>Pentapetalae</taxon>
        <taxon>asterids</taxon>
        <taxon>lamiids</taxon>
        <taxon>Lamiales</taxon>
        <taxon>Gesneriaceae</taxon>
        <taxon>Didymocarpoideae</taxon>
        <taxon>Trichosporeae</taxon>
        <taxon>Loxocarpinae</taxon>
        <taxon>Dorcoceras</taxon>
    </lineage>
</organism>
<reference evidence="1 2" key="1">
    <citation type="journal article" date="2015" name="Proc. Natl. Acad. Sci. U.S.A.">
        <title>The resurrection genome of Boea hygrometrica: A blueprint for survival of dehydration.</title>
        <authorList>
            <person name="Xiao L."/>
            <person name="Yang G."/>
            <person name="Zhang L."/>
            <person name="Yang X."/>
            <person name="Zhao S."/>
            <person name="Ji Z."/>
            <person name="Zhou Q."/>
            <person name="Hu M."/>
            <person name="Wang Y."/>
            <person name="Chen M."/>
            <person name="Xu Y."/>
            <person name="Jin H."/>
            <person name="Xiao X."/>
            <person name="Hu G."/>
            <person name="Bao F."/>
            <person name="Hu Y."/>
            <person name="Wan P."/>
            <person name="Li L."/>
            <person name="Deng X."/>
            <person name="Kuang T."/>
            <person name="Xiang C."/>
            <person name="Zhu J.K."/>
            <person name="Oliver M.J."/>
            <person name="He Y."/>
        </authorList>
    </citation>
    <scope>NUCLEOTIDE SEQUENCE [LARGE SCALE GENOMIC DNA]</scope>
    <source>
        <strain evidence="2">cv. XS01</strain>
    </source>
</reference>
<proteinExistence type="predicted"/>
<gene>
    <name evidence="1" type="ORF">F511_30260</name>
</gene>
<dbReference type="Proteomes" id="UP000250235">
    <property type="component" value="Unassembled WGS sequence"/>
</dbReference>
<dbReference type="EMBL" id="KQ999011">
    <property type="protein sequence ID" value="KZV42527.1"/>
    <property type="molecule type" value="Genomic_DNA"/>
</dbReference>
<accession>A0A2Z7C737</accession>
<evidence type="ECO:0000313" key="2">
    <source>
        <dbReference type="Proteomes" id="UP000250235"/>
    </source>
</evidence>
<dbReference type="AlphaFoldDB" id="A0A2Z7C737"/>
<sequence>MLRSELKYLSVLTRGPNSALQARPTLPRLGTDPRTRFVIVSLPEDPCSARRIPGRYAFPYLSKRIPRITENIRRDILFPPPLPLYKYQTSRRSASHPPVLDDRRPDARALDVVVALG</sequence>
<name>A0A2Z7C737_9LAMI</name>
<protein>
    <submittedName>
        <fullName evidence="1">Uncharacterized protein</fullName>
    </submittedName>
</protein>
<evidence type="ECO:0000313" key="1">
    <source>
        <dbReference type="EMBL" id="KZV42527.1"/>
    </source>
</evidence>
<keyword evidence="2" id="KW-1185">Reference proteome</keyword>